<dbReference type="CDD" id="cd17355">
    <property type="entry name" value="MFS_YcxA_like"/>
    <property type="match status" value="1"/>
</dbReference>
<dbReference type="EMBL" id="UINC01001768">
    <property type="protein sequence ID" value="SUZ88394.1"/>
    <property type="molecule type" value="Genomic_DNA"/>
</dbReference>
<dbReference type="AlphaFoldDB" id="A0A381RB15"/>
<feature type="domain" description="Major facilitator superfamily (MFS) profile" evidence="2">
    <location>
        <begin position="12"/>
        <end position="419"/>
    </location>
</feature>
<organism evidence="3">
    <name type="scientific">marine metagenome</name>
    <dbReference type="NCBI Taxonomy" id="408172"/>
    <lineage>
        <taxon>unclassified sequences</taxon>
        <taxon>metagenomes</taxon>
        <taxon>ecological metagenomes</taxon>
    </lineage>
</organism>
<feature type="transmembrane region" description="Helical" evidence="1">
    <location>
        <begin position="364"/>
        <end position="387"/>
    </location>
</feature>
<evidence type="ECO:0000313" key="3">
    <source>
        <dbReference type="EMBL" id="SUZ88394.1"/>
    </source>
</evidence>
<feature type="transmembrane region" description="Helical" evidence="1">
    <location>
        <begin position="330"/>
        <end position="352"/>
    </location>
</feature>
<evidence type="ECO:0000256" key="1">
    <source>
        <dbReference type="SAM" id="Phobius"/>
    </source>
</evidence>
<feature type="transmembrane region" description="Helical" evidence="1">
    <location>
        <begin position="239"/>
        <end position="264"/>
    </location>
</feature>
<evidence type="ECO:0000259" key="2">
    <source>
        <dbReference type="PROSITE" id="PS50850"/>
    </source>
</evidence>
<dbReference type="InterPro" id="IPR036259">
    <property type="entry name" value="MFS_trans_sf"/>
</dbReference>
<dbReference type="PANTHER" id="PTHR11360">
    <property type="entry name" value="MONOCARBOXYLATE TRANSPORTER"/>
    <property type="match status" value="1"/>
</dbReference>
<keyword evidence="1" id="KW-0812">Transmembrane</keyword>
<name>A0A381RB15_9ZZZZ</name>
<dbReference type="Pfam" id="PF07690">
    <property type="entry name" value="MFS_1"/>
    <property type="match status" value="1"/>
</dbReference>
<feature type="transmembrane region" description="Helical" evidence="1">
    <location>
        <begin position="141"/>
        <end position="160"/>
    </location>
</feature>
<dbReference type="InterPro" id="IPR020846">
    <property type="entry name" value="MFS_dom"/>
</dbReference>
<feature type="transmembrane region" description="Helical" evidence="1">
    <location>
        <begin position="49"/>
        <end position="71"/>
    </location>
</feature>
<dbReference type="InterPro" id="IPR011701">
    <property type="entry name" value="MFS"/>
</dbReference>
<feature type="transmembrane region" description="Helical" evidence="1">
    <location>
        <begin position="393"/>
        <end position="414"/>
    </location>
</feature>
<keyword evidence="1" id="KW-0472">Membrane</keyword>
<feature type="transmembrane region" description="Helical" evidence="1">
    <location>
        <begin position="78"/>
        <end position="95"/>
    </location>
</feature>
<proteinExistence type="predicted"/>
<reference evidence="3" key="1">
    <citation type="submission" date="2018-05" db="EMBL/GenBank/DDBJ databases">
        <authorList>
            <person name="Lanie J.A."/>
            <person name="Ng W.-L."/>
            <person name="Kazmierczak K.M."/>
            <person name="Andrzejewski T.M."/>
            <person name="Davidsen T.M."/>
            <person name="Wayne K.J."/>
            <person name="Tettelin H."/>
            <person name="Glass J.I."/>
            <person name="Rusch D."/>
            <person name="Podicherti R."/>
            <person name="Tsui H.-C.T."/>
            <person name="Winkler M.E."/>
        </authorList>
    </citation>
    <scope>NUCLEOTIDE SEQUENCE</scope>
</reference>
<dbReference type="Gene3D" id="1.20.1250.20">
    <property type="entry name" value="MFS general substrate transporter like domains"/>
    <property type="match status" value="2"/>
</dbReference>
<dbReference type="PROSITE" id="PS50850">
    <property type="entry name" value="MFS"/>
    <property type="match status" value="1"/>
</dbReference>
<feature type="transmembrane region" description="Helical" evidence="1">
    <location>
        <begin position="7"/>
        <end position="37"/>
    </location>
</feature>
<dbReference type="GO" id="GO:0022857">
    <property type="term" value="F:transmembrane transporter activity"/>
    <property type="evidence" value="ECO:0007669"/>
    <property type="project" value="InterPro"/>
</dbReference>
<feature type="transmembrane region" description="Helical" evidence="1">
    <location>
        <begin position="276"/>
        <end position="298"/>
    </location>
</feature>
<feature type="transmembrane region" description="Helical" evidence="1">
    <location>
        <begin position="305"/>
        <end position="324"/>
    </location>
</feature>
<dbReference type="SUPFAM" id="SSF103473">
    <property type="entry name" value="MFS general substrate transporter"/>
    <property type="match status" value="1"/>
</dbReference>
<feature type="non-terminal residue" evidence="3">
    <location>
        <position position="1"/>
    </location>
</feature>
<protein>
    <recommendedName>
        <fullName evidence="2">Major facilitator superfamily (MFS) profile domain-containing protein</fullName>
    </recommendedName>
</protein>
<gene>
    <name evidence="3" type="ORF">METZ01_LOCUS41248</name>
</gene>
<keyword evidence="1" id="KW-1133">Transmembrane helix</keyword>
<sequence length="429" mass="45922">VLLRRIYYGWFIVITAGAAEFANAASSITVLTIFVIPMTDEFGWSRTEISGATSIGALLGATIAPLIGRIVDRLGSRLVLVVGGLAVAGSCFYLAAAQTLLGFYIAFTVARTADQGLIKIGTTPVVAKWFYRFRGRAISSVFFMGMLGVLVMVPAVQFIISEWGWRAAWVVLGAVMVAVGVMPSLLFMRRRPEDMGLFMDGMPPIQNGGQKESGVDGSFELELDVDLRWRISLVIRTPAFWLILTSLFVISTASSGVILHLMPYLTEESGISAKSAVGVISGFTASGAFATLAIGAVSDRLPPRLLMAGSYLVSAAAMGLLIITDSLPEAYLFAVLQGFAAIGINLTSPILLAEYYGRWTIGSMYGIVRAAQVAGFAIGALISGVVYDSTGSYQLAFFIFLFIALISACFIFVAKKPNQNQRRTSSAEV</sequence>
<accession>A0A381RB15</accession>
<dbReference type="PANTHER" id="PTHR11360:SF284">
    <property type="entry name" value="EG:103B4.3 PROTEIN-RELATED"/>
    <property type="match status" value="1"/>
</dbReference>
<dbReference type="InterPro" id="IPR050327">
    <property type="entry name" value="Proton-linked_MCT"/>
</dbReference>
<feature type="transmembrane region" description="Helical" evidence="1">
    <location>
        <begin position="166"/>
        <end position="188"/>
    </location>
</feature>